<protein>
    <recommendedName>
        <fullName evidence="3">Sec translocon accessory complex subunit YajC</fullName>
    </recommendedName>
</protein>
<proteinExistence type="inferred from homology"/>
<dbReference type="GO" id="GO:0015031">
    <property type="term" value="P:protein transport"/>
    <property type="evidence" value="ECO:0007669"/>
    <property type="project" value="UniProtKB-KW"/>
</dbReference>
<dbReference type="HOGENOM" id="CLU_116157_2_0_7"/>
<evidence type="ECO:0000313" key="12">
    <source>
        <dbReference type="EMBL" id="ACL02890.1"/>
    </source>
</evidence>
<evidence type="ECO:0000256" key="5">
    <source>
        <dbReference type="ARBA" id="ARBA00022475"/>
    </source>
</evidence>
<evidence type="ECO:0000256" key="8">
    <source>
        <dbReference type="ARBA" id="ARBA00022989"/>
    </source>
</evidence>
<dbReference type="InterPro" id="IPR003849">
    <property type="entry name" value="Preprotein_translocase_YajC"/>
</dbReference>
<sequence length="105" mass="11578">MIDSFLSTMVIGQAAGQQNNLAFFGMMGMMILIFYFLIMRPQQKKQKEHQQMLDALKKGDKIITNGGLYGKITGLDESTVTLELADRVRVKIARSGIAGLAQPGK</sequence>
<dbReference type="KEGG" id="dal:Dalk_1187"/>
<dbReference type="PANTHER" id="PTHR33909:SF1">
    <property type="entry name" value="SEC TRANSLOCON ACCESSORY COMPLEX SUBUNIT YAJC"/>
    <property type="match status" value="1"/>
</dbReference>
<dbReference type="PANTHER" id="PTHR33909">
    <property type="entry name" value="SEC TRANSLOCON ACCESSORY COMPLEX SUBUNIT YAJC"/>
    <property type="match status" value="1"/>
</dbReference>
<evidence type="ECO:0000256" key="1">
    <source>
        <dbReference type="ARBA" id="ARBA00004162"/>
    </source>
</evidence>
<dbReference type="GO" id="GO:0005886">
    <property type="term" value="C:plasma membrane"/>
    <property type="evidence" value="ECO:0007669"/>
    <property type="project" value="UniProtKB-SubCell"/>
</dbReference>
<keyword evidence="6 11" id="KW-0812">Transmembrane</keyword>
<dbReference type="PRINTS" id="PR01853">
    <property type="entry name" value="YAJCTRNLCASE"/>
</dbReference>
<comment type="subcellular location">
    <subcellularLocation>
        <location evidence="1">Cell membrane</location>
        <topology evidence="1">Single-pass membrane protein</topology>
    </subcellularLocation>
</comment>
<dbReference type="NCBIfam" id="TIGR00739">
    <property type="entry name" value="yajC"/>
    <property type="match status" value="1"/>
</dbReference>
<dbReference type="EMBL" id="CP001322">
    <property type="protein sequence ID" value="ACL02890.1"/>
    <property type="molecule type" value="Genomic_DNA"/>
</dbReference>
<evidence type="ECO:0000256" key="2">
    <source>
        <dbReference type="ARBA" id="ARBA00006742"/>
    </source>
</evidence>
<dbReference type="SMART" id="SM01323">
    <property type="entry name" value="YajC"/>
    <property type="match status" value="1"/>
</dbReference>
<gene>
    <name evidence="12" type="ordered locus">Dalk_1187</name>
</gene>
<reference evidence="12 13" key="1">
    <citation type="journal article" date="2012" name="Environ. Microbiol.">
        <title>The genome sequence of Desulfatibacillum alkenivorans AK-01: a blueprint for anaerobic alkane oxidation.</title>
        <authorList>
            <person name="Callaghan A.V."/>
            <person name="Morris B.E."/>
            <person name="Pereira I.A."/>
            <person name="McInerney M.J."/>
            <person name="Austin R.N."/>
            <person name="Groves J.T."/>
            <person name="Kukor J.J."/>
            <person name="Suflita J.M."/>
            <person name="Young L.Y."/>
            <person name="Zylstra G.J."/>
            <person name="Wawrik B."/>
        </authorList>
    </citation>
    <scope>NUCLEOTIDE SEQUENCE [LARGE SCALE GENOMIC DNA]</scope>
    <source>
        <strain evidence="12 13">AK-01</strain>
    </source>
</reference>
<dbReference type="Pfam" id="PF02699">
    <property type="entry name" value="YajC"/>
    <property type="match status" value="1"/>
</dbReference>
<dbReference type="AlphaFoldDB" id="B8F9E4"/>
<keyword evidence="8 11" id="KW-1133">Transmembrane helix</keyword>
<keyword evidence="13" id="KW-1185">Reference proteome</keyword>
<name>B8F9E4_DESAL</name>
<keyword evidence="7" id="KW-0653">Protein transport</keyword>
<evidence type="ECO:0000256" key="10">
    <source>
        <dbReference type="ARBA" id="ARBA00023136"/>
    </source>
</evidence>
<evidence type="ECO:0000256" key="11">
    <source>
        <dbReference type="SAM" id="Phobius"/>
    </source>
</evidence>
<accession>B8F9E4</accession>
<evidence type="ECO:0000256" key="6">
    <source>
        <dbReference type="ARBA" id="ARBA00022692"/>
    </source>
</evidence>
<feature type="transmembrane region" description="Helical" evidence="11">
    <location>
        <begin position="20"/>
        <end position="38"/>
    </location>
</feature>
<evidence type="ECO:0000256" key="4">
    <source>
        <dbReference type="ARBA" id="ARBA00022448"/>
    </source>
</evidence>
<evidence type="ECO:0000256" key="7">
    <source>
        <dbReference type="ARBA" id="ARBA00022927"/>
    </source>
</evidence>
<comment type="similarity">
    <text evidence="2">Belongs to the YajC family.</text>
</comment>
<dbReference type="RefSeq" id="WP_012610326.1">
    <property type="nucleotide sequence ID" value="NC_011768.1"/>
</dbReference>
<keyword evidence="5" id="KW-1003">Cell membrane</keyword>
<keyword evidence="4" id="KW-0813">Transport</keyword>
<dbReference type="Proteomes" id="UP000000739">
    <property type="component" value="Chromosome"/>
</dbReference>
<organism evidence="12 13">
    <name type="scientific">Desulfatibacillum aliphaticivorans</name>
    <dbReference type="NCBI Taxonomy" id="218208"/>
    <lineage>
        <taxon>Bacteria</taxon>
        <taxon>Pseudomonadati</taxon>
        <taxon>Thermodesulfobacteriota</taxon>
        <taxon>Desulfobacteria</taxon>
        <taxon>Desulfobacterales</taxon>
        <taxon>Desulfatibacillaceae</taxon>
        <taxon>Desulfatibacillum</taxon>
    </lineage>
</organism>
<evidence type="ECO:0000256" key="9">
    <source>
        <dbReference type="ARBA" id="ARBA00023010"/>
    </source>
</evidence>
<keyword evidence="9" id="KW-0811">Translocation</keyword>
<evidence type="ECO:0000313" key="13">
    <source>
        <dbReference type="Proteomes" id="UP000000739"/>
    </source>
</evidence>
<dbReference type="eggNOG" id="COG1862">
    <property type="taxonomic scope" value="Bacteria"/>
</dbReference>
<evidence type="ECO:0000256" key="3">
    <source>
        <dbReference type="ARBA" id="ARBA00014962"/>
    </source>
</evidence>
<keyword evidence="10 11" id="KW-0472">Membrane</keyword>